<feature type="transmembrane region" description="Helical" evidence="9">
    <location>
        <begin position="350"/>
        <end position="368"/>
    </location>
</feature>
<dbReference type="Proteomes" id="UP000430368">
    <property type="component" value="Chromosome"/>
</dbReference>
<dbReference type="InterPro" id="IPR011701">
    <property type="entry name" value="MFS"/>
</dbReference>
<dbReference type="InterPro" id="IPR047200">
    <property type="entry name" value="MFS_YcaD-like"/>
</dbReference>
<sequence>MYAYSRPVLLLLCGLLLLTVSIAVLNTLVPLWLTHAQLSTWQVGMIGSSYFTGNLVGTMLAGKLIKRIGFTRSYHFSCLLFAVATAGMALSLDFWSWLGWRFFAGIGCAWIWVIVESALLRSGTQSNRGQLLAAYMTVYYLGTVIGQLLLGMVSSELLNVLPWVTAIVITAMLPMLFARVNRADDEPQQAAVLPMLKRRSARLGINGCVISGIVLGSLYGLMPLYLSHQGFSDADVGYWMALLVSSGIIGQWPVGKMADRYGRLLVLRVQVFVVIIASMAMLVGYAMAPSLFILGCAGFTLYPVAMSWACEKVQSHELVAMNQALLMSYTIGSLLGPSMTAMLMQNYSDQLLFVMIAAVALVYLVMLLKKQKPDHHHTPFAAA</sequence>
<keyword evidence="6 9" id="KW-0812">Transmembrane</keyword>
<dbReference type="Gene3D" id="1.20.1250.20">
    <property type="entry name" value="MFS general substrate transporter like domains"/>
    <property type="match status" value="2"/>
</dbReference>
<evidence type="ECO:0000256" key="6">
    <source>
        <dbReference type="ARBA" id="ARBA00022692"/>
    </source>
</evidence>
<evidence type="ECO:0000256" key="5">
    <source>
        <dbReference type="ARBA" id="ARBA00022519"/>
    </source>
</evidence>
<dbReference type="InterPro" id="IPR023745">
    <property type="entry name" value="MFS_YcaD"/>
</dbReference>
<keyword evidence="12" id="KW-1185">Reference proteome</keyword>
<evidence type="ECO:0000256" key="9">
    <source>
        <dbReference type="HAMAP-Rule" id="MF_01149"/>
    </source>
</evidence>
<feature type="transmembrane region" description="Helical" evidence="9">
    <location>
        <begin position="132"/>
        <end position="154"/>
    </location>
</feature>
<gene>
    <name evidence="11" type="ORF">FO014_02085</name>
</gene>
<dbReference type="NCBIfam" id="NF002962">
    <property type="entry name" value="PRK03633.1"/>
    <property type="match status" value="1"/>
</dbReference>
<evidence type="ECO:0000256" key="2">
    <source>
        <dbReference type="ARBA" id="ARBA00007552"/>
    </source>
</evidence>
<comment type="subcellular location">
    <subcellularLocation>
        <location evidence="1">Cell inner membrane</location>
        <topology evidence="1">Multi-pass membrane protein</topology>
    </subcellularLocation>
    <subcellularLocation>
        <location evidence="9">Cell membrane</location>
        <topology evidence="9">Multi-pass membrane protein</topology>
    </subcellularLocation>
</comment>
<feature type="transmembrane region" description="Helical" evidence="9">
    <location>
        <begin position="160"/>
        <end position="178"/>
    </location>
</feature>
<evidence type="ECO:0000313" key="11">
    <source>
        <dbReference type="EMBL" id="QHA85860.1"/>
    </source>
</evidence>
<feature type="transmembrane region" description="Helical" evidence="9">
    <location>
        <begin position="291"/>
        <end position="310"/>
    </location>
</feature>
<reference evidence="11 12" key="1">
    <citation type="submission" date="2019-07" db="EMBL/GenBank/DDBJ databases">
        <title>Serratia dokdonensis sp. nov., an elicitor of systemic resistance in Nicotiana Tabacum.</title>
        <authorList>
            <person name="Son J.-S."/>
            <person name="Hwang Y.-J."/>
            <person name="Lee S.-Y."/>
            <person name="Ghim S.-Y."/>
        </authorList>
    </citation>
    <scope>NUCLEOTIDE SEQUENCE [LARGE SCALE GENOMIC DNA]</scope>
    <source>
        <strain evidence="11 12">KUDC3025</strain>
    </source>
</reference>
<dbReference type="Pfam" id="PF07690">
    <property type="entry name" value="MFS_1"/>
    <property type="match status" value="1"/>
</dbReference>
<feature type="transmembrane region" description="Helical" evidence="9">
    <location>
        <begin position="266"/>
        <end position="285"/>
    </location>
</feature>
<dbReference type="PANTHER" id="PTHR23521:SF2">
    <property type="entry name" value="TRANSPORTER MFS SUPERFAMILY"/>
    <property type="match status" value="1"/>
</dbReference>
<feature type="transmembrane region" description="Helical" evidence="9">
    <location>
        <begin position="236"/>
        <end position="254"/>
    </location>
</feature>
<evidence type="ECO:0000259" key="10">
    <source>
        <dbReference type="PROSITE" id="PS50850"/>
    </source>
</evidence>
<dbReference type="HAMAP" id="MF_01149">
    <property type="entry name" value="MFS_YcaD"/>
    <property type="match status" value="1"/>
</dbReference>
<evidence type="ECO:0000313" key="12">
    <source>
        <dbReference type="Proteomes" id="UP000430368"/>
    </source>
</evidence>
<evidence type="ECO:0000256" key="1">
    <source>
        <dbReference type="ARBA" id="ARBA00004429"/>
    </source>
</evidence>
<evidence type="ECO:0000256" key="7">
    <source>
        <dbReference type="ARBA" id="ARBA00022989"/>
    </source>
</evidence>
<accession>A0ABX6GHX1</accession>
<comment type="similarity">
    <text evidence="2 9">Belongs to the major facilitator superfamily. YcaD (TC 2.A.1.26) family.</text>
</comment>
<dbReference type="PANTHER" id="PTHR23521">
    <property type="entry name" value="TRANSPORTER MFS SUPERFAMILY"/>
    <property type="match status" value="1"/>
</dbReference>
<feature type="domain" description="Major facilitator superfamily (MFS) profile" evidence="10">
    <location>
        <begin position="7"/>
        <end position="372"/>
    </location>
</feature>
<feature type="transmembrane region" description="Helical" evidence="9">
    <location>
        <begin position="74"/>
        <end position="92"/>
    </location>
</feature>
<feature type="transmembrane region" description="Helical" evidence="9">
    <location>
        <begin position="203"/>
        <end position="224"/>
    </location>
</feature>
<protein>
    <recommendedName>
        <fullName evidence="9">Uncharacterized MFS-type transporter FO014_02085</fullName>
    </recommendedName>
</protein>
<comment type="caution">
    <text evidence="9">Lacks conserved residue(s) required for the propagation of feature annotation.</text>
</comment>
<dbReference type="SUPFAM" id="SSF103473">
    <property type="entry name" value="MFS general substrate transporter"/>
    <property type="match status" value="1"/>
</dbReference>
<keyword evidence="5" id="KW-0997">Cell inner membrane</keyword>
<name>A0ABX6GHX1_9GAMM</name>
<dbReference type="InterPro" id="IPR020846">
    <property type="entry name" value="MFS_dom"/>
</dbReference>
<dbReference type="CDD" id="cd17477">
    <property type="entry name" value="MFS_YcaD_like"/>
    <property type="match status" value="1"/>
</dbReference>
<evidence type="ECO:0000256" key="4">
    <source>
        <dbReference type="ARBA" id="ARBA00022475"/>
    </source>
</evidence>
<keyword evidence="3 9" id="KW-0813">Transport</keyword>
<keyword evidence="8 9" id="KW-0472">Membrane</keyword>
<dbReference type="RefSeq" id="WP_160027433.1">
    <property type="nucleotide sequence ID" value="NZ_CP041764.1"/>
</dbReference>
<keyword evidence="4 9" id="KW-1003">Cell membrane</keyword>
<proteinExistence type="inferred from homology"/>
<dbReference type="PROSITE" id="PS50850">
    <property type="entry name" value="MFS"/>
    <property type="match status" value="1"/>
</dbReference>
<dbReference type="EMBL" id="CP041764">
    <property type="protein sequence ID" value="QHA85860.1"/>
    <property type="molecule type" value="Genomic_DNA"/>
</dbReference>
<feature type="transmembrane region" description="Helical" evidence="9">
    <location>
        <begin position="98"/>
        <end position="120"/>
    </location>
</feature>
<keyword evidence="7 9" id="KW-1133">Transmembrane helix</keyword>
<feature type="transmembrane region" description="Helical" evidence="9">
    <location>
        <begin position="39"/>
        <end position="62"/>
    </location>
</feature>
<evidence type="ECO:0000256" key="3">
    <source>
        <dbReference type="ARBA" id="ARBA00022448"/>
    </source>
</evidence>
<organism evidence="11 12">
    <name type="scientific">Serratia rhizosphaerae</name>
    <dbReference type="NCBI Taxonomy" id="2597702"/>
    <lineage>
        <taxon>Bacteria</taxon>
        <taxon>Pseudomonadati</taxon>
        <taxon>Pseudomonadota</taxon>
        <taxon>Gammaproteobacteria</taxon>
        <taxon>Enterobacterales</taxon>
        <taxon>Yersiniaceae</taxon>
        <taxon>Serratia</taxon>
    </lineage>
</organism>
<evidence type="ECO:0000256" key="8">
    <source>
        <dbReference type="ARBA" id="ARBA00023136"/>
    </source>
</evidence>
<dbReference type="InterPro" id="IPR036259">
    <property type="entry name" value="MFS_trans_sf"/>
</dbReference>
<feature type="transmembrane region" description="Helical" evidence="9">
    <location>
        <begin position="322"/>
        <end position="344"/>
    </location>
</feature>